<proteinExistence type="inferred from homology"/>
<dbReference type="Proteomes" id="UP000183649">
    <property type="component" value="Unassembled WGS sequence"/>
</dbReference>
<dbReference type="CDD" id="cd03035">
    <property type="entry name" value="ArsC_Yffb"/>
    <property type="match status" value="1"/>
</dbReference>
<evidence type="ECO:0000313" key="3">
    <source>
        <dbReference type="EMBL" id="CUA97801.1"/>
    </source>
</evidence>
<sequence length="133" mass="14592">MDFPAGQGVNMSTASALKVYGIANCDTVKRARQWLQEQGLGYEFVDFKKTPPDARQIGVWANAAGWEVLLNRRGTTWRKLDAATQSAVRDAASAVDVLVQHPSAIKRPVVEMGDVLLVGFGESAWREAFSVLR</sequence>
<comment type="similarity">
    <text evidence="1 2">Belongs to the ArsC family.</text>
</comment>
<evidence type="ECO:0000256" key="2">
    <source>
        <dbReference type="PROSITE-ProRule" id="PRU01282"/>
    </source>
</evidence>
<dbReference type="Gene3D" id="3.40.30.10">
    <property type="entry name" value="Glutaredoxin"/>
    <property type="match status" value="1"/>
</dbReference>
<dbReference type="InterPro" id="IPR006504">
    <property type="entry name" value="Tscrpt_reg_Spx/MgsR"/>
</dbReference>
<evidence type="ECO:0000313" key="4">
    <source>
        <dbReference type="Proteomes" id="UP000183649"/>
    </source>
</evidence>
<dbReference type="InterPro" id="IPR006660">
    <property type="entry name" value="Arsenate_reductase-like"/>
</dbReference>
<dbReference type="Pfam" id="PF03960">
    <property type="entry name" value="ArsC"/>
    <property type="match status" value="1"/>
</dbReference>
<dbReference type="AlphaFoldDB" id="A0A0K6I3Z3"/>
<dbReference type="PANTHER" id="PTHR30041">
    <property type="entry name" value="ARSENATE REDUCTASE"/>
    <property type="match status" value="1"/>
</dbReference>
<organism evidence="3 4">
    <name type="scientific">Thiomonas bhubaneswarensis</name>
    <dbReference type="NCBI Taxonomy" id="339866"/>
    <lineage>
        <taxon>Bacteria</taxon>
        <taxon>Pseudomonadati</taxon>
        <taxon>Pseudomonadota</taxon>
        <taxon>Betaproteobacteria</taxon>
        <taxon>Burkholderiales</taxon>
        <taxon>Thiomonas</taxon>
    </lineage>
</organism>
<dbReference type="STRING" id="339866.GCA_001418255_01887"/>
<name>A0A0K6I3Z3_9BURK</name>
<reference evidence="4" key="1">
    <citation type="submission" date="2015-08" db="EMBL/GenBank/DDBJ databases">
        <authorList>
            <person name="Varghese N."/>
        </authorList>
    </citation>
    <scope>NUCLEOTIDE SEQUENCE [LARGE SCALE GENOMIC DNA]</scope>
    <source>
        <strain evidence="4">DSM 18181</strain>
    </source>
</reference>
<protein>
    <submittedName>
        <fullName evidence="3">Transcriptional regulator, Spx/MgsR family</fullName>
    </submittedName>
</protein>
<evidence type="ECO:0000256" key="1">
    <source>
        <dbReference type="ARBA" id="ARBA00007198"/>
    </source>
</evidence>
<dbReference type="PROSITE" id="PS51353">
    <property type="entry name" value="ARSC"/>
    <property type="match status" value="1"/>
</dbReference>
<dbReference type="SUPFAM" id="SSF52833">
    <property type="entry name" value="Thioredoxin-like"/>
    <property type="match status" value="1"/>
</dbReference>
<gene>
    <name evidence="3" type="ORF">Ga0061069_10695</name>
</gene>
<dbReference type="InterPro" id="IPR036249">
    <property type="entry name" value="Thioredoxin-like_sf"/>
</dbReference>
<accession>A0A0K6I3Z3</accession>
<keyword evidence="4" id="KW-1185">Reference proteome</keyword>
<dbReference type="EMBL" id="CYHF01000006">
    <property type="protein sequence ID" value="CUA97801.1"/>
    <property type="molecule type" value="Genomic_DNA"/>
</dbReference>
<dbReference type="PANTHER" id="PTHR30041:SF8">
    <property type="entry name" value="PROTEIN YFFB"/>
    <property type="match status" value="1"/>
</dbReference>
<dbReference type="NCBIfam" id="TIGR01617">
    <property type="entry name" value="arsC_related"/>
    <property type="match status" value="1"/>
</dbReference>